<dbReference type="SUPFAM" id="SSF54523">
    <property type="entry name" value="Pili subunits"/>
    <property type="match status" value="1"/>
</dbReference>
<dbReference type="InterPro" id="IPR016940">
    <property type="entry name" value="ComGC"/>
</dbReference>
<keyword evidence="12" id="KW-1185">Reference proteome</keyword>
<protein>
    <submittedName>
        <fullName evidence="11">Bacterial general secretion pathway protein g-type pilin</fullName>
    </submittedName>
</protein>
<proteinExistence type="inferred from homology"/>
<evidence type="ECO:0000256" key="5">
    <source>
        <dbReference type="ARBA" id="ARBA00022692"/>
    </source>
</evidence>
<evidence type="ECO:0000256" key="4">
    <source>
        <dbReference type="ARBA" id="ARBA00022481"/>
    </source>
</evidence>
<keyword evidence="6 10" id="KW-1133">Transmembrane helix</keyword>
<evidence type="ECO:0000256" key="7">
    <source>
        <dbReference type="ARBA" id="ARBA00023136"/>
    </source>
</evidence>
<dbReference type="GO" id="GO:0015628">
    <property type="term" value="P:protein secretion by the type II secretion system"/>
    <property type="evidence" value="ECO:0007669"/>
    <property type="project" value="InterPro"/>
</dbReference>
<comment type="subcellular location">
    <subcellularLocation>
        <location evidence="1">Cell membrane</location>
        <topology evidence="1">Single-pass membrane protein</topology>
    </subcellularLocation>
    <subcellularLocation>
        <location evidence="2">Cell surface</location>
    </subcellularLocation>
</comment>
<dbReference type="PRINTS" id="PR00813">
    <property type="entry name" value="BCTERIALGSPG"/>
</dbReference>
<dbReference type="InterPro" id="IPR012902">
    <property type="entry name" value="N_methyl_site"/>
</dbReference>
<evidence type="ECO:0000256" key="2">
    <source>
        <dbReference type="ARBA" id="ARBA00004241"/>
    </source>
</evidence>
<keyword evidence="5 10" id="KW-0812">Transmembrane</keyword>
<keyword evidence="8" id="KW-0178">Competence</keyword>
<dbReference type="GO" id="GO:0030420">
    <property type="term" value="P:establishment of competence for transformation"/>
    <property type="evidence" value="ECO:0007669"/>
    <property type="project" value="UniProtKB-KW"/>
</dbReference>
<dbReference type="InterPro" id="IPR045584">
    <property type="entry name" value="Pilin-like"/>
</dbReference>
<dbReference type="RefSeq" id="WP_087031984.1">
    <property type="nucleotide sequence ID" value="NZ_FJNE01000002.1"/>
</dbReference>
<keyword evidence="7 10" id="KW-0472">Membrane</keyword>
<dbReference type="Gene3D" id="3.30.700.10">
    <property type="entry name" value="Glycoprotein, Type 4 Pilin"/>
    <property type="match status" value="1"/>
</dbReference>
<evidence type="ECO:0000256" key="6">
    <source>
        <dbReference type="ARBA" id="ARBA00022989"/>
    </source>
</evidence>
<gene>
    <name evidence="11" type="ORF">Tpal_908</name>
</gene>
<name>A0A143YCP2_9LACT</name>
<evidence type="ECO:0000313" key="12">
    <source>
        <dbReference type="Proteomes" id="UP000242754"/>
    </source>
</evidence>
<organism evidence="11 12">
    <name type="scientific">Trichococcus palustris</name>
    <dbReference type="NCBI Taxonomy" id="140314"/>
    <lineage>
        <taxon>Bacteria</taxon>
        <taxon>Bacillati</taxon>
        <taxon>Bacillota</taxon>
        <taxon>Bacilli</taxon>
        <taxon>Lactobacillales</taxon>
        <taxon>Carnobacteriaceae</taxon>
        <taxon>Trichococcus</taxon>
    </lineage>
</organism>
<keyword evidence="4" id="KW-0488">Methylation</keyword>
<dbReference type="GO" id="GO:0005886">
    <property type="term" value="C:plasma membrane"/>
    <property type="evidence" value="ECO:0007669"/>
    <property type="project" value="UniProtKB-SubCell"/>
</dbReference>
<comment type="similarity">
    <text evidence="9">Belongs to the ComGC family.</text>
</comment>
<dbReference type="GO" id="GO:0015627">
    <property type="term" value="C:type II protein secretion system complex"/>
    <property type="evidence" value="ECO:0007669"/>
    <property type="project" value="InterPro"/>
</dbReference>
<evidence type="ECO:0000256" key="8">
    <source>
        <dbReference type="ARBA" id="ARBA00023287"/>
    </source>
</evidence>
<evidence type="ECO:0000313" key="11">
    <source>
        <dbReference type="EMBL" id="CZQ87521.1"/>
    </source>
</evidence>
<evidence type="ECO:0000256" key="10">
    <source>
        <dbReference type="SAM" id="Phobius"/>
    </source>
</evidence>
<dbReference type="PIRSF" id="PIRSF029928">
    <property type="entry name" value="Late_competence_ComGC"/>
    <property type="match status" value="1"/>
</dbReference>
<dbReference type="NCBIfam" id="NF040999">
    <property type="entry name" value="pilin_ComGC"/>
    <property type="match status" value="1"/>
</dbReference>
<dbReference type="STRING" id="140314.SAMN04488076_10550"/>
<sequence length="105" mass="11520">MGKFMKKINNKRGFTLIEMVLVLFIISVLMLLIIPNLSGKKNAIEAQGNAALQTVVQAQADMYELDKGVEAGTFAELQADKYINQKQFTEATAKLVITAGEVSLK</sequence>
<feature type="transmembrane region" description="Helical" evidence="10">
    <location>
        <begin position="12"/>
        <end position="34"/>
    </location>
</feature>
<dbReference type="Proteomes" id="UP000242754">
    <property type="component" value="Unassembled WGS sequence"/>
</dbReference>
<dbReference type="PROSITE" id="PS00409">
    <property type="entry name" value="PROKAR_NTER_METHYL"/>
    <property type="match status" value="1"/>
</dbReference>
<evidence type="ECO:0000256" key="3">
    <source>
        <dbReference type="ARBA" id="ARBA00022475"/>
    </source>
</evidence>
<reference evidence="11 12" key="1">
    <citation type="submission" date="2016-02" db="EMBL/GenBank/DDBJ databases">
        <authorList>
            <person name="Wen L."/>
            <person name="He K."/>
            <person name="Yang H."/>
        </authorList>
    </citation>
    <scope>NUCLEOTIDE SEQUENCE [LARGE SCALE GENOMIC DNA]</scope>
    <source>
        <strain evidence="11">Trichococcus palustris</strain>
    </source>
</reference>
<dbReference type="GO" id="GO:0009986">
    <property type="term" value="C:cell surface"/>
    <property type="evidence" value="ECO:0007669"/>
    <property type="project" value="UniProtKB-SubCell"/>
</dbReference>
<dbReference type="OrthoDB" id="1798043at2"/>
<accession>A0A143YCP2</accession>
<dbReference type="EMBL" id="FJNE01000002">
    <property type="protein sequence ID" value="CZQ87521.1"/>
    <property type="molecule type" value="Genomic_DNA"/>
</dbReference>
<dbReference type="InterPro" id="IPR000983">
    <property type="entry name" value="Bac_GSPG_pilin"/>
</dbReference>
<dbReference type="NCBIfam" id="TIGR02532">
    <property type="entry name" value="IV_pilin_GFxxxE"/>
    <property type="match status" value="1"/>
</dbReference>
<dbReference type="Pfam" id="PF07963">
    <property type="entry name" value="N_methyl"/>
    <property type="match status" value="1"/>
</dbReference>
<keyword evidence="3" id="KW-1003">Cell membrane</keyword>
<evidence type="ECO:0000256" key="9">
    <source>
        <dbReference type="ARBA" id="ARBA00043982"/>
    </source>
</evidence>
<evidence type="ECO:0000256" key="1">
    <source>
        <dbReference type="ARBA" id="ARBA00004162"/>
    </source>
</evidence>
<dbReference type="AlphaFoldDB" id="A0A143YCP2"/>